<dbReference type="AlphaFoldDB" id="A0A1Y2BRT4"/>
<feature type="region of interest" description="Disordered" evidence="13">
    <location>
        <begin position="39"/>
        <end position="76"/>
    </location>
</feature>
<evidence type="ECO:0000256" key="9">
    <source>
        <dbReference type="ARBA" id="ARBA00022853"/>
    </source>
</evidence>
<evidence type="ECO:0000313" key="15">
    <source>
        <dbReference type="EMBL" id="ORY37468.1"/>
    </source>
</evidence>
<dbReference type="InterPro" id="IPR001214">
    <property type="entry name" value="SET_dom"/>
</dbReference>
<dbReference type="Proteomes" id="UP000193642">
    <property type="component" value="Unassembled WGS sequence"/>
</dbReference>
<evidence type="ECO:0000256" key="1">
    <source>
        <dbReference type="ARBA" id="ARBA00004123"/>
    </source>
</evidence>
<name>A0A1Y2BRT4_9FUNG</name>
<evidence type="ECO:0000256" key="13">
    <source>
        <dbReference type="SAM" id="MobiDB-lite"/>
    </source>
</evidence>
<dbReference type="Gene3D" id="2.170.270.10">
    <property type="entry name" value="SET domain"/>
    <property type="match status" value="1"/>
</dbReference>
<dbReference type="GO" id="GO:0005634">
    <property type="term" value="C:nucleus"/>
    <property type="evidence" value="ECO:0007669"/>
    <property type="project" value="UniProtKB-SubCell"/>
</dbReference>
<reference evidence="15 16" key="1">
    <citation type="submission" date="2016-07" db="EMBL/GenBank/DDBJ databases">
        <title>Pervasive Adenine N6-methylation of Active Genes in Fungi.</title>
        <authorList>
            <consortium name="DOE Joint Genome Institute"/>
            <person name="Mondo S.J."/>
            <person name="Dannebaum R.O."/>
            <person name="Kuo R.C."/>
            <person name="Labutti K."/>
            <person name="Haridas S."/>
            <person name="Kuo A."/>
            <person name="Salamov A."/>
            <person name="Ahrendt S.R."/>
            <person name="Lipzen A."/>
            <person name="Sullivan W."/>
            <person name="Andreopoulos W.B."/>
            <person name="Clum A."/>
            <person name="Lindquist E."/>
            <person name="Daum C."/>
            <person name="Ramamoorthy G.K."/>
            <person name="Gryganskyi A."/>
            <person name="Culley D."/>
            <person name="Magnuson J.K."/>
            <person name="James T.Y."/>
            <person name="O'Malley M.A."/>
            <person name="Stajich J.E."/>
            <person name="Spatafora J.W."/>
            <person name="Visel A."/>
            <person name="Grigoriev I.V."/>
        </authorList>
    </citation>
    <scope>NUCLEOTIDE SEQUENCE [LARGE SCALE GENOMIC DNA]</scope>
    <source>
        <strain evidence="15 16">JEL800</strain>
    </source>
</reference>
<dbReference type="FunFam" id="2.170.270.10:FF:000006">
    <property type="entry name" value="Histone-lysine N-methyltransferase"/>
    <property type="match status" value="1"/>
</dbReference>
<dbReference type="InterPro" id="IPR041938">
    <property type="entry name" value="Hist-Lys_N-MTase_N"/>
</dbReference>
<evidence type="ECO:0000313" key="16">
    <source>
        <dbReference type="Proteomes" id="UP000193642"/>
    </source>
</evidence>
<keyword evidence="16" id="KW-1185">Reference proteome</keyword>
<dbReference type="Pfam" id="PF00856">
    <property type="entry name" value="SET"/>
    <property type="match status" value="1"/>
</dbReference>
<keyword evidence="6" id="KW-0489">Methyltransferase</keyword>
<evidence type="ECO:0000256" key="12">
    <source>
        <dbReference type="ARBA" id="ARBA00023242"/>
    </source>
</evidence>
<keyword evidence="11" id="KW-0804">Transcription</keyword>
<dbReference type="InterPro" id="IPR025790">
    <property type="entry name" value="Suv4-20_animal"/>
</dbReference>
<comment type="subcellular location">
    <subcellularLocation>
        <location evidence="2">Chromosome</location>
    </subcellularLocation>
    <subcellularLocation>
        <location evidence="1">Nucleus</location>
    </subcellularLocation>
</comment>
<keyword evidence="5" id="KW-0678">Repressor</keyword>
<dbReference type="GO" id="GO:0005694">
    <property type="term" value="C:chromosome"/>
    <property type="evidence" value="ECO:0007669"/>
    <property type="project" value="UniProtKB-SubCell"/>
</dbReference>
<evidence type="ECO:0000256" key="6">
    <source>
        <dbReference type="ARBA" id="ARBA00022603"/>
    </source>
</evidence>
<keyword evidence="10" id="KW-0805">Transcription regulation</keyword>
<dbReference type="EC" id="2.1.1.362" evidence="3"/>
<dbReference type="SUPFAM" id="SSF82199">
    <property type="entry name" value="SET domain"/>
    <property type="match status" value="1"/>
</dbReference>
<comment type="caution">
    <text evidence="15">The sequence shown here is derived from an EMBL/GenBank/DDBJ whole genome shotgun (WGS) entry which is preliminary data.</text>
</comment>
<evidence type="ECO:0000256" key="5">
    <source>
        <dbReference type="ARBA" id="ARBA00022491"/>
    </source>
</evidence>
<evidence type="ECO:0000256" key="2">
    <source>
        <dbReference type="ARBA" id="ARBA00004286"/>
    </source>
</evidence>
<dbReference type="InterPro" id="IPR039977">
    <property type="entry name" value="Suv4-20/Set9"/>
</dbReference>
<proteinExistence type="predicted"/>
<evidence type="ECO:0000256" key="3">
    <source>
        <dbReference type="ARBA" id="ARBA00012188"/>
    </source>
</evidence>
<evidence type="ECO:0000256" key="4">
    <source>
        <dbReference type="ARBA" id="ARBA00022454"/>
    </source>
</evidence>
<dbReference type="PANTHER" id="PTHR12977">
    <property type="entry name" value="SUPPRESSOR OF VARIEGATION 4-20-RELATED"/>
    <property type="match status" value="1"/>
</dbReference>
<keyword evidence="12" id="KW-0539">Nucleus</keyword>
<evidence type="ECO:0000256" key="8">
    <source>
        <dbReference type="ARBA" id="ARBA00022691"/>
    </source>
</evidence>
<protein>
    <recommendedName>
        <fullName evidence="3">[histone H4]-N-methyl-L-lysine(20) N-methyltransferase</fullName>
        <ecNumber evidence="3">2.1.1.362</ecNumber>
    </recommendedName>
</protein>
<keyword evidence="7" id="KW-0808">Transferase</keyword>
<organism evidence="15 16">
    <name type="scientific">Rhizoclosmatium globosum</name>
    <dbReference type="NCBI Taxonomy" id="329046"/>
    <lineage>
        <taxon>Eukaryota</taxon>
        <taxon>Fungi</taxon>
        <taxon>Fungi incertae sedis</taxon>
        <taxon>Chytridiomycota</taxon>
        <taxon>Chytridiomycota incertae sedis</taxon>
        <taxon>Chytridiomycetes</taxon>
        <taxon>Chytridiales</taxon>
        <taxon>Chytriomycetaceae</taxon>
        <taxon>Rhizoclosmatium</taxon>
    </lineage>
</organism>
<dbReference type="PANTHER" id="PTHR12977:SF4">
    <property type="entry name" value="HISTONE-LYSINE N-METHYLTRANSFERASE KMT5B"/>
    <property type="match status" value="1"/>
</dbReference>
<dbReference type="GO" id="GO:0140941">
    <property type="term" value="F:histone H4K20me methyltransferase activity"/>
    <property type="evidence" value="ECO:0007669"/>
    <property type="project" value="UniProtKB-EC"/>
</dbReference>
<dbReference type="EMBL" id="MCGO01000050">
    <property type="protein sequence ID" value="ORY37468.1"/>
    <property type="molecule type" value="Genomic_DNA"/>
</dbReference>
<evidence type="ECO:0000256" key="11">
    <source>
        <dbReference type="ARBA" id="ARBA00023163"/>
    </source>
</evidence>
<evidence type="ECO:0000259" key="14">
    <source>
        <dbReference type="PROSITE" id="PS50280"/>
    </source>
</evidence>
<feature type="domain" description="SET" evidence="14">
    <location>
        <begin position="228"/>
        <end position="341"/>
    </location>
</feature>
<dbReference type="Gene3D" id="1.10.10.1700">
    <property type="entry name" value="Histone-lysine N-methyltransferase"/>
    <property type="match status" value="1"/>
</dbReference>
<accession>A0A1Y2BRT4</accession>
<dbReference type="CDD" id="cd10524">
    <property type="entry name" value="SET_Suv4-20-like"/>
    <property type="match status" value="1"/>
</dbReference>
<sequence>MLACAMEEESPTVSLPPHGKAAVNMAEETVADVAAVAGQLAAQNTPSQPDSETTKPPPHTEPARPSAPTAPPAPTVRAAASQIVAAKKFIDLSDYDDLMSDFLLDAVFLGFQTHKMNARYSVLSSCSHIDSMPTQTADAHRNALASIDWPRVDRKLMLENVLALIRKQVLLNRSTDAAADGLLDKLLDEAEDSPYAAFTGFLKTRSDDQIDDFKEHIKRYFSMYLPSAGFEIARTTRYKDSGKVEACIVATKKWRPGDEIRHCTGYIAELTEQDEDHLANRDFSVMYSTRKGCMCLFLGPARFVNHDCQPNCKFIPTGSNSICFKVLRDIEVGQEITTFYGGDYFGEGNRECLCATCEDNGTGGFATKQDETVEAILGDGDYERPLVTKLRKSRLRNEAWSYYRNIFEGVDFEDRASERSKKQQLLKELDERGMGPRCVNCGIVGESYFLGELQTTCEVSQKLLQKICD</sequence>
<dbReference type="SMART" id="SM00317">
    <property type="entry name" value="SET"/>
    <property type="match status" value="1"/>
</dbReference>
<dbReference type="OrthoDB" id="6627536at2759"/>
<keyword evidence="9" id="KW-0156">Chromatin regulator</keyword>
<keyword evidence="8" id="KW-0949">S-adenosyl-L-methionine</keyword>
<gene>
    <name evidence="15" type="ORF">BCR33DRAFT_464427</name>
</gene>
<dbReference type="STRING" id="329046.A0A1Y2BRT4"/>
<evidence type="ECO:0000256" key="10">
    <source>
        <dbReference type="ARBA" id="ARBA00023015"/>
    </source>
</evidence>
<dbReference type="PROSITE" id="PS51570">
    <property type="entry name" value="SAM_MT43_SUVAR420_2"/>
    <property type="match status" value="1"/>
</dbReference>
<keyword evidence="4" id="KW-0158">Chromosome</keyword>
<dbReference type="GO" id="GO:0032259">
    <property type="term" value="P:methylation"/>
    <property type="evidence" value="ECO:0007669"/>
    <property type="project" value="UniProtKB-KW"/>
</dbReference>
<dbReference type="PROSITE" id="PS50280">
    <property type="entry name" value="SET"/>
    <property type="match status" value="1"/>
</dbReference>
<dbReference type="InterPro" id="IPR046341">
    <property type="entry name" value="SET_dom_sf"/>
</dbReference>
<evidence type="ECO:0000256" key="7">
    <source>
        <dbReference type="ARBA" id="ARBA00022679"/>
    </source>
</evidence>